<reference evidence="3" key="1">
    <citation type="submission" date="2021-05" db="EMBL/GenBank/DDBJ databases">
        <authorList>
            <person name="Stam R."/>
        </authorList>
    </citation>
    <scope>NUCLEOTIDE SEQUENCE</scope>
    <source>
        <strain evidence="3">CS162</strain>
    </source>
</reference>
<feature type="domain" description="Protein kinase" evidence="2">
    <location>
        <begin position="29"/>
        <end position="296"/>
    </location>
</feature>
<accession>A0A8J2N6A2</accession>
<dbReference type="InterPro" id="IPR008271">
    <property type="entry name" value="Ser/Thr_kinase_AS"/>
</dbReference>
<dbReference type="CDD" id="cd00180">
    <property type="entry name" value="PKc"/>
    <property type="match status" value="1"/>
</dbReference>
<dbReference type="PROSITE" id="PS50011">
    <property type="entry name" value="PROTEIN_KINASE_DOM"/>
    <property type="match status" value="1"/>
</dbReference>
<proteinExistence type="predicted"/>
<evidence type="ECO:0000313" key="3">
    <source>
        <dbReference type="EMBL" id="CAG5160085.1"/>
    </source>
</evidence>
<gene>
    <name evidence="3" type="ORF">ALTATR162_LOCUS5734</name>
</gene>
<dbReference type="RefSeq" id="XP_043169288.1">
    <property type="nucleotide sequence ID" value="XM_043313353.1"/>
</dbReference>
<dbReference type="GO" id="GO:0005634">
    <property type="term" value="C:nucleus"/>
    <property type="evidence" value="ECO:0007669"/>
    <property type="project" value="TreeGrafter"/>
</dbReference>
<dbReference type="PANTHER" id="PTHR44167">
    <property type="entry name" value="OVARIAN-SPECIFIC SERINE/THREONINE-PROTEIN KINASE LOK-RELATED"/>
    <property type="match status" value="1"/>
</dbReference>
<evidence type="ECO:0000256" key="1">
    <source>
        <dbReference type="SAM" id="MobiDB-lite"/>
    </source>
</evidence>
<dbReference type="EMBL" id="CAJRGZ010000019">
    <property type="protein sequence ID" value="CAG5160085.1"/>
    <property type="molecule type" value="Genomic_DNA"/>
</dbReference>
<sequence>MNGDSALKRILHIEEGQHYFLKPGDELPYKLLRNLGQGGCANVEEVEDQYTGRVFARKVFRIGGSSAERKRIFENEIRVVQRLAPHHHITRIFATYVGRREVGLLLTPVANRGSLDAFLQDAHEGLLTPAELDILNNSFGCLASGLEFMHAQRVRHKDIKPHNILVHNNSLIYTDFGSSLDYSANTRSITTGRPDSITRKYAAPEVHDWSPRSSKTDIFSLGCVYLEILSALFLGPLDVDMTPYRDHTEAILALMRTTSPSCDTWIRVVIETACQMLNIEPGARPPAEMITKELWMCWPNAFCDGCCMNLSAYAQAGDLSNSIFDSSTTQSSWYSQHIPVFDDMHNMQRSATDDVYESWMNSALHQQPSVLEVDQRPTNSVQQLSVGPYRPVVPLFYSEDFANPWKYSSASANERLEDGDLLSPTISLPNNSVSFSAWEPYNLGRPQPSSVQTEHYPSDVADSGRSPRRWVY</sequence>
<dbReference type="OrthoDB" id="4062651at2759"/>
<dbReference type="InterPro" id="IPR011009">
    <property type="entry name" value="Kinase-like_dom_sf"/>
</dbReference>
<name>A0A8J2N6A2_9PLEO</name>
<organism evidence="3 4">
    <name type="scientific">Alternaria atra</name>
    <dbReference type="NCBI Taxonomy" id="119953"/>
    <lineage>
        <taxon>Eukaryota</taxon>
        <taxon>Fungi</taxon>
        <taxon>Dikarya</taxon>
        <taxon>Ascomycota</taxon>
        <taxon>Pezizomycotina</taxon>
        <taxon>Dothideomycetes</taxon>
        <taxon>Pleosporomycetidae</taxon>
        <taxon>Pleosporales</taxon>
        <taxon>Pleosporineae</taxon>
        <taxon>Pleosporaceae</taxon>
        <taxon>Alternaria</taxon>
        <taxon>Alternaria sect. Ulocladioides</taxon>
    </lineage>
</organism>
<dbReference type="InterPro" id="IPR000719">
    <property type="entry name" value="Prot_kinase_dom"/>
</dbReference>
<dbReference type="Pfam" id="PF00069">
    <property type="entry name" value="Pkinase"/>
    <property type="match status" value="1"/>
</dbReference>
<feature type="region of interest" description="Disordered" evidence="1">
    <location>
        <begin position="446"/>
        <end position="472"/>
    </location>
</feature>
<dbReference type="PANTHER" id="PTHR44167:SF24">
    <property type="entry name" value="SERINE_THREONINE-PROTEIN KINASE CHK2"/>
    <property type="match status" value="1"/>
</dbReference>
<protein>
    <recommendedName>
        <fullName evidence="2">Protein kinase domain-containing protein</fullName>
    </recommendedName>
</protein>
<evidence type="ECO:0000259" key="2">
    <source>
        <dbReference type="PROSITE" id="PS50011"/>
    </source>
</evidence>
<evidence type="ECO:0000313" key="4">
    <source>
        <dbReference type="Proteomes" id="UP000676310"/>
    </source>
</evidence>
<dbReference type="GeneID" id="67017545"/>
<dbReference type="Gene3D" id="3.30.200.20">
    <property type="entry name" value="Phosphorylase Kinase, domain 1"/>
    <property type="match status" value="1"/>
</dbReference>
<dbReference type="SMART" id="SM00220">
    <property type="entry name" value="S_TKc"/>
    <property type="match status" value="1"/>
</dbReference>
<keyword evidence="4" id="KW-1185">Reference proteome</keyword>
<comment type="caution">
    <text evidence="3">The sequence shown here is derived from an EMBL/GenBank/DDBJ whole genome shotgun (WGS) entry which is preliminary data.</text>
</comment>
<dbReference type="Proteomes" id="UP000676310">
    <property type="component" value="Unassembled WGS sequence"/>
</dbReference>
<dbReference type="GO" id="GO:0005524">
    <property type="term" value="F:ATP binding"/>
    <property type="evidence" value="ECO:0007669"/>
    <property type="project" value="InterPro"/>
</dbReference>
<dbReference type="Gene3D" id="1.10.510.10">
    <property type="entry name" value="Transferase(Phosphotransferase) domain 1"/>
    <property type="match status" value="1"/>
</dbReference>
<dbReference type="GO" id="GO:0004674">
    <property type="term" value="F:protein serine/threonine kinase activity"/>
    <property type="evidence" value="ECO:0007669"/>
    <property type="project" value="TreeGrafter"/>
</dbReference>
<dbReference type="GO" id="GO:0044773">
    <property type="term" value="P:mitotic DNA damage checkpoint signaling"/>
    <property type="evidence" value="ECO:0007669"/>
    <property type="project" value="TreeGrafter"/>
</dbReference>
<dbReference type="AlphaFoldDB" id="A0A8J2N6A2"/>
<dbReference type="GO" id="GO:0005737">
    <property type="term" value="C:cytoplasm"/>
    <property type="evidence" value="ECO:0007669"/>
    <property type="project" value="TreeGrafter"/>
</dbReference>
<dbReference type="SUPFAM" id="SSF56112">
    <property type="entry name" value="Protein kinase-like (PK-like)"/>
    <property type="match status" value="1"/>
</dbReference>
<dbReference type="PROSITE" id="PS00108">
    <property type="entry name" value="PROTEIN_KINASE_ST"/>
    <property type="match status" value="1"/>
</dbReference>